<dbReference type="Proteomes" id="UP001652445">
    <property type="component" value="Unassembled WGS sequence"/>
</dbReference>
<accession>A0ABT2U970</accession>
<reference evidence="9 10" key="1">
    <citation type="submission" date="2022-09" db="EMBL/GenBank/DDBJ databases">
        <authorList>
            <person name="Han X.L."/>
            <person name="Wang Q."/>
            <person name="Lu T."/>
        </authorList>
    </citation>
    <scope>NUCLEOTIDE SEQUENCE [LARGE SCALE GENOMIC DNA]</scope>
    <source>
        <strain evidence="9 10">WQ 127069</strain>
    </source>
</reference>
<evidence type="ECO:0000256" key="5">
    <source>
        <dbReference type="ARBA" id="ARBA00022989"/>
    </source>
</evidence>
<keyword evidence="2 7" id="KW-0813">Transport</keyword>
<name>A0ABT2U970_9BACL</name>
<dbReference type="PANTHER" id="PTHR43744:SF8">
    <property type="entry name" value="SN-GLYCEROL-3-PHOSPHATE TRANSPORT SYSTEM PERMEASE PROTEIN UGPE"/>
    <property type="match status" value="1"/>
</dbReference>
<dbReference type="SUPFAM" id="SSF161098">
    <property type="entry name" value="MetI-like"/>
    <property type="match status" value="1"/>
</dbReference>
<dbReference type="Pfam" id="PF00528">
    <property type="entry name" value="BPD_transp_1"/>
    <property type="match status" value="1"/>
</dbReference>
<evidence type="ECO:0000256" key="3">
    <source>
        <dbReference type="ARBA" id="ARBA00022475"/>
    </source>
</evidence>
<keyword evidence="5 7" id="KW-1133">Transmembrane helix</keyword>
<dbReference type="InterPro" id="IPR035906">
    <property type="entry name" value="MetI-like_sf"/>
</dbReference>
<dbReference type="EMBL" id="JAOQIO010000007">
    <property type="protein sequence ID" value="MCU6791092.1"/>
    <property type="molecule type" value="Genomic_DNA"/>
</dbReference>
<keyword evidence="3" id="KW-1003">Cell membrane</keyword>
<dbReference type="CDD" id="cd06261">
    <property type="entry name" value="TM_PBP2"/>
    <property type="match status" value="1"/>
</dbReference>
<feature type="transmembrane region" description="Helical" evidence="7">
    <location>
        <begin position="177"/>
        <end position="200"/>
    </location>
</feature>
<evidence type="ECO:0000256" key="7">
    <source>
        <dbReference type="RuleBase" id="RU363032"/>
    </source>
</evidence>
<keyword evidence="6 7" id="KW-0472">Membrane</keyword>
<sequence>MRHIGKLPVYILVTIVSLFALVPFYTMIIMGTYVSEDLYTGLKLLPGTYLLENLKSVLAQNFFRFYLNSLMVAVINTTAAVLVSALTGFAFAKYQFKGKKLLYFFIIGTLMIPPQLGLVGFVVEMRYLGLVNTLVPLIIGGIANAFGVFWMTQYISSAVPGEIIESGRLDGCSEFGIFARIVLPVIRPALITLSLLFFLWSWNNYLTPLVLINKESLYTIPLAVSLLSSEYRTDYAARILALALSTIPILILFGFGSKHLIRGLVGGSIKG</sequence>
<comment type="subcellular location">
    <subcellularLocation>
        <location evidence="1 7">Cell membrane</location>
        <topology evidence="1 7">Multi-pass membrane protein</topology>
    </subcellularLocation>
</comment>
<keyword evidence="4 7" id="KW-0812">Transmembrane</keyword>
<feature type="domain" description="ABC transmembrane type-1" evidence="8">
    <location>
        <begin position="66"/>
        <end position="253"/>
    </location>
</feature>
<evidence type="ECO:0000313" key="9">
    <source>
        <dbReference type="EMBL" id="MCU6791092.1"/>
    </source>
</evidence>
<keyword evidence="10" id="KW-1185">Reference proteome</keyword>
<dbReference type="Gene3D" id="1.10.3720.10">
    <property type="entry name" value="MetI-like"/>
    <property type="match status" value="1"/>
</dbReference>
<feature type="transmembrane region" description="Helical" evidence="7">
    <location>
        <begin position="7"/>
        <end position="34"/>
    </location>
</feature>
<dbReference type="PROSITE" id="PS50928">
    <property type="entry name" value="ABC_TM1"/>
    <property type="match status" value="1"/>
</dbReference>
<comment type="similarity">
    <text evidence="7">Belongs to the binding-protein-dependent transport system permease family.</text>
</comment>
<dbReference type="RefSeq" id="WP_262682655.1">
    <property type="nucleotide sequence ID" value="NZ_JAOQIO010000007.1"/>
</dbReference>
<gene>
    <name evidence="9" type="ORF">OB236_03010</name>
</gene>
<evidence type="ECO:0000313" key="10">
    <source>
        <dbReference type="Proteomes" id="UP001652445"/>
    </source>
</evidence>
<comment type="caution">
    <text evidence="9">The sequence shown here is derived from an EMBL/GenBank/DDBJ whole genome shotgun (WGS) entry which is preliminary data.</text>
</comment>
<proteinExistence type="inferred from homology"/>
<feature type="transmembrane region" description="Helical" evidence="7">
    <location>
        <begin position="235"/>
        <end position="255"/>
    </location>
</feature>
<evidence type="ECO:0000256" key="4">
    <source>
        <dbReference type="ARBA" id="ARBA00022692"/>
    </source>
</evidence>
<dbReference type="PANTHER" id="PTHR43744">
    <property type="entry name" value="ABC TRANSPORTER PERMEASE PROTEIN MG189-RELATED-RELATED"/>
    <property type="match status" value="1"/>
</dbReference>
<dbReference type="InterPro" id="IPR000515">
    <property type="entry name" value="MetI-like"/>
</dbReference>
<evidence type="ECO:0000256" key="6">
    <source>
        <dbReference type="ARBA" id="ARBA00023136"/>
    </source>
</evidence>
<feature type="transmembrane region" description="Helical" evidence="7">
    <location>
        <begin position="101"/>
        <end position="122"/>
    </location>
</feature>
<protein>
    <submittedName>
        <fullName evidence="9">Carbohydrate ABC transporter permease</fullName>
    </submittedName>
</protein>
<evidence type="ECO:0000256" key="2">
    <source>
        <dbReference type="ARBA" id="ARBA00022448"/>
    </source>
</evidence>
<feature type="transmembrane region" description="Helical" evidence="7">
    <location>
        <begin position="134"/>
        <end position="156"/>
    </location>
</feature>
<organism evidence="9 10">
    <name type="scientific">Paenibacillus baimaensis</name>
    <dbReference type="NCBI Taxonomy" id="2982185"/>
    <lineage>
        <taxon>Bacteria</taxon>
        <taxon>Bacillati</taxon>
        <taxon>Bacillota</taxon>
        <taxon>Bacilli</taxon>
        <taxon>Bacillales</taxon>
        <taxon>Paenibacillaceae</taxon>
        <taxon>Paenibacillus</taxon>
    </lineage>
</organism>
<evidence type="ECO:0000256" key="1">
    <source>
        <dbReference type="ARBA" id="ARBA00004651"/>
    </source>
</evidence>
<feature type="transmembrane region" description="Helical" evidence="7">
    <location>
        <begin position="65"/>
        <end position="89"/>
    </location>
</feature>
<evidence type="ECO:0000259" key="8">
    <source>
        <dbReference type="PROSITE" id="PS50928"/>
    </source>
</evidence>